<dbReference type="GO" id="GO:0070573">
    <property type="term" value="F:metallodipeptidase activity"/>
    <property type="evidence" value="ECO:0007669"/>
    <property type="project" value="InterPro"/>
</dbReference>
<dbReference type="AlphaFoldDB" id="A0A7C2NVX3"/>
<dbReference type="Pfam" id="PF01244">
    <property type="entry name" value="Peptidase_M19"/>
    <property type="match status" value="1"/>
</dbReference>
<reference evidence="2" key="1">
    <citation type="journal article" date="2020" name="mSystems">
        <title>Genome- and Community-Level Interaction Insights into Carbon Utilization and Element Cycling Functions of Hydrothermarchaeota in Hydrothermal Sediment.</title>
        <authorList>
            <person name="Zhou Z."/>
            <person name="Liu Y."/>
            <person name="Xu W."/>
            <person name="Pan J."/>
            <person name="Luo Z.H."/>
            <person name="Li M."/>
        </authorList>
    </citation>
    <scope>NUCLEOTIDE SEQUENCE [LARGE SCALE GENOMIC DNA]</scope>
    <source>
        <strain evidence="2">SpSt-339</strain>
    </source>
</reference>
<comment type="caution">
    <text evidence="2">The sequence shown here is derived from an EMBL/GenBank/DDBJ whole genome shotgun (WGS) entry which is preliminary data.</text>
</comment>
<dbReference type="PANTHER" id="PTHR10443">
    <property type="entry name" value="MICROSOMAL DIPEPTIDASE"/>
    <property type="match status" value="1"/>
</dbReference>
<organism evidence="2">
    <name type="scientific">Schlesneria paludicola</name>
    <dbReference type="NCBI Taxonomy" id="360056"/>
    <lineage>
        <taxon>Bacteria</taxon>
        <taxon>Pseudomonadati</taxon>
        <taxon>Planctomycetota</taxon>
        <taxon>Planctomycetia</taxon>
        <taxon>Planctomycetales</taxon>
        <taxon>Planctomycetaceae</taxon>
        <taxon>Schlesneria</taxon>
    </lineage>
</organism>
<dbReference type="PROSITE" id="PS51318">
    <property type="entry name" value="TAT"/>
    <property type="match status" value="1"/>
</dbReference>
<protein>
    <submittedName>
        <fullName evidence="2">Dipeptidase</fullName>
    </submittedName>
</protein>
<sequence>MPPATPAPASWTRREFLASAAAAAMASRVWAAGPTASVDRDPLLITTNPVIIRARDAGLEVLKPTPAHLERGLELHRHSLVFDAYGFAPRAALDAARMTAAIEAGASDAELQDLQEELGMTQAAVDPDERAEFDEALRCSGVTAIFQNAGEEGQDPLRLIKRLARFTYLTDRLRGTLTRATEPDDVVAAHQGGRHCLYLTGNGVPLPQTWISVEEELSYIRLFFQLGIRMMHVTYNRRNMLGDGCAETANGGLSDLGRAAIAEMNRVGVIVDVAHSGWRTSLEAAQVSQKPMVASHTVCAGLRDHVRAKPDEVIRAICDTGGLIGICWIPQFLGGTGDIAALLDHVDYAVKRFGVDHVAIGTDVAHTSQHAAKASKSLPSRGRRRTRFEALWPEGALGGQWPRAGSLGWTNWPLVTVGLVQRGYADADIQKILGGNVLRVCRAALPSGPVAQ</sequence>
<dbReference type="Gene3D" id="3.20.20.140">
    <property type="entry name" value="Metal-dependent hydrolases"/>
    <property type="match status" value="1"/>
</dbReference>
<dbReference type="GO" id="GO:0006508">
    <property type="term" value="P:proteolysis"/>
    <property type="evidence" value="ECO:0007669"/>
    <property type="project" value="InterPro"/>
</dbReference>
<feature type="chain" id="PRO_5028004845" evidence="1">
    <location>
        <begin position="32"/>
        <end position="452"/>
    </location>
</feature>
<gene>
    <name evidence="2" type="ORF">ENQ76_04480</name>
</gene>
<name>A0A7C2NVX3_9PLAN</name>
<dbReference type="EMBL" id="DSOK01000134">
    <property type="protein sequence ID" value="HEN14710.1"/>
    <property type="molecule type" value="Genomic_DNA"/>
</dbReference>
<dbReference type="SUPFAM" id="SSF51556">
    <property type="entry name" value="Metallo-dependent hydrolases"/>
    <property type="match status" value="1"/>
</dbReference>
<dbReference type="InterPro" id="IPR032466">
    <property type="entry name" value="Metal_Hydrolase"/>
</dbReference>
<keyword evidence="1" id="KW-0732">Signal</keyword>
<dbReference type="PROSITE" id="PS51365">
    <property type="entry name" value="RENAL_DIPEPTIDASE_2"/>
    <property type="match status" value="1"/>
</dbReference>
<proteinExistence type="predicted"/>
<dbReference type="PANTHER" id="PTHR10443:SF12">
    <property type="entry name" value="DIPEPTIDASE"/>
    <property type="match status" value="1"/>
</dbReference>
<accession>A0A7C2NVX3</accession>
<dbReference type="InterPro" id="IPR006311">
    <property type="entry name" value="TAT_signal"/>
</dbReference>
<evidence type="ECO:0000256" key="1">
    <source>
        <dbReference type="SAM" id="SignalP"/>
    </source>
</evidence>
<dbReference type="InterPro" id="IPR008257">
    <property type="entry name" value="Pept_M19"/>
</dbReference>
<feature type="signal peptide" evidence="1">
    <location>
        <begin position="1"/>
        <end position="31"/>
    </location>
</feature>
<evidence type="ECO:0000313" key="2">
    <source>
        <dbReference type="EMBL" id="HEN14710.1"/>
    </source>
</evidence>